<reference evidence="1 2" key="1">
    <citation type="submission" date="2018-03" db="EMBL/GenBank/DDBJ databases">
        <title>Draft genome sequence of the plant growth promoting rhizobacterium Pseudomonas protegens strain BNJ-SS-45 isolated from wheat (Triticum aestivum) rhizosphere.</title>
        <authorList>
            <person name="Bajpai A."/>
            <person name="Shende K."/>
            <person name="Meena N."/>
            <person name="Upadhyayula S.R."/>
            <person name="Suravajhala P."/>
            <person name="Medicherla K.M."/>
            <person name="Johri B.N."/>
        </authorList>
    </citation>
    <scope>NUCLEOTIDE SEQUENCE [LARGE SCALE GENOMIC DNA]</scope>
    <source>
        <strain evidence="1 2">BNJ-SS-45</strain>
    </source>
</reference>
<organism evidence="1 2">
    <name type="scientific">Pseudomonas protegens</name>
    <dbReference type="NCBI Taxonomy" id="380021"/>
    <lineage>
        <taxon>Bacteria</taxon>
        <taxon>Pseudomonadati</taxon>
        <taxon>Pseudomonadota</taxon>
        <taxon>Gammaproteobacteria</taxon>
        <taxon>Pseudomonadales</taxon>
        <taxon>Pseudomonadaceae</taxon>
        <taxon>Pseudomonas</taxon>
    </lineage>
</organism>
<dbReference type="Proteomes" id="UP000244178">
    <property type="component" value="Unassembled WGS sequence"/>
</dbReference>
<comment type="caution">
    <text evidence="1">The sequence shown here is derived from an EMBL/GenBank/DDBJ whole genome shotgun (WGS) entry which is preliminary data.</text>
</comment>
<dbReference type="AlphaFoldDB" id="A0A2T6GBE6"/>
<evidence type="ECO:0000313" key="1">
    <source>
        <dbReference type="EMBL" id="PUA41467.1"/>
    </source>
</evidence>
<sequence length="90" mass="10204">MSDIKPIYANSRDGGDTYRMLNLIHVMAGMLANEPKKHFTLARTNSDPVYGPITTVWTNGIIDIEARTWMDQEPAYHEYSMTRVVTPSAE</sequence>
<accession>A0A2T6GBE6</accession>
<dbReference type="EMBL" id="PYJM01000013">
    <property type="protein sequence ID" value="PUA41467.1"/>
    <property type="molecule type" value="Genomic_DNA"/>
</dbReference>
<proteinExistence type="predicted"/>
<gene>
    <name evidence="1" type="ORF">C5U62_32050</name>
</gene>
<protein>
    <submittedName>
        <fullName evidence="1">Uncharacterized protein</fullName>
    </submittedName>
</protein>
<dbReference type="RefSeq" id="WP_108546499.1">
    <property type="nucleotide sequence ID" value="NZ_PYJM01000013.1"/>
</dbReference>
<evidence type="ECO:0000313" key="2">
    <source>
        <dbReference type="Proteomes" id="UP000244178"/>
    </source>
</evidence>
<name>A0A2T6GBE6_9PSED</name>